<dbReference type="EMBL" id="DS113328">
    <property type="protein sequence ID" value="EAY10998.1"/>
    <property type="molecule type" value="Genomic_DNA"/>
</dbReference>
<keyword evidence="5" id="KW-1185">Reference proteome</keyword>
<dbReference type="InterPro" id="IPR001680">
    <property type="entry name" value="WD40_rpt"/>
</dbReference>
<keyword evidence="2" id="KW-0677">Repeat</keyword>
<dbReference type="PANTHER" id="PTHR43979:SF1">
    <property type="entry name" value="PRE-MRNA-PROCESSING FACTOR 17"/>
    <property type="match status" value="1"/>
</dbReference>
<feature type="repeat" description="WD" evidence="3">
    <location>
        <begin position="314"/>
        <end position="347"/>
    </location>
</feature>
<dbReference type="Gene3D" id="2.130.10.10">
    <property type="entry name" value="YVTN repeat-like/Quinoprotein amine dehydrogenase"/>
    <property type="match status" value="1"/>
</dbReference>
<dbReference type="AlphaFoldDB" id="A2E8Q9"/>
<dbReference type="PRINTS" id="PR00320">
    <property type="entry name" value="GPROTEINBRPT"/>
</dbReference>
<dbReference type="PROSITE" id="PS50294">
    <property type="entry name" value="WD_REPEATS_REGION"/>
    <property type="match status" value="2"/>
</dbReference>
<dbReference type="SUPFAM" id="SSF50978">
    <property type="entry name" value="WD40 repeat-like"/>
    <property type="match status" value="1"/>
</dbReference>
<evidence type="ECO:0000256" key="3">
    <source>
        <dbReference type="PROSITE-ProRule" id="PRU00221"/>
    </source>
</evidence>
<evidence type="ECO:0000313" key="5">
    <source>
        <dbReference type="Proteomes" id="UP000001542"/>
    </source>
</evidence>
<dbReference type="SMART" id="SM00320">
    <property type="entry name" value="WD40"/>
    <property type="match status" value="5"/>
</dbReference>
<reference evidence="4" key="1">
    <citation type="submission" date="2006-10" db="EMBL/GenBank/DDBJ databases">
        <authorList>
            <person name="Amadeo P."/>
            <person name="Zhao Q."/>
            <person name="Wortman J."/>
            <person name="Fraser-Liggett C."/>
            <person name="Carlton J."/>
        </authorList>
    </citation>
    <scope>NUCLEOTIDE SEQUENCE</scope>
    <source>
        <strain evidence="4">G3</strain>
    </source>
</reference>
<dbReference type="InterPro" id="IPR032847">
    <property type="entry name" value="PRPF17"/>
</dbReference>
<dbReference type="OMA" id="AMWDVEA"/>
<dbReference type="InParanoid" id="A2E8Q9"/>
<feature type="repeat" description="WD" evidence="3">
    <location>
        <begin position="225"/>
        <end position="266"/>
    </location>
</feature>
<dbReference type="SMR" id="A2E8Q9"/>
<dbReference type="InterPro" id="IPR015943">
    <property type="entry name" value="WD40/YVTN_repeat-like_dom_sf"/>
</dbReference>
<dbReference type="GO" id="GO:0003729">
    <property type="term" value="F:mRNA binding"/>
    <property type="evidence" value="ECO:0000318"/>
    <property type="project" value="GO_Central"/>
</dbReference>
<dbReference type="Pfam" id="PF00400">
    <property type="entry name" value="WD40"/>
    <property type="match status" value="4"/>
</dbReference>
<dbReference type="VEuPathDB" id="TrichDB:TVAGG3_0343440"/>
<accession>A2E8Q9</accession>
<dbReference type="STRING" id="5722.A2E8Q9"/>
<gene>
    <name evidence="4" type="ORF">TVAG_447010</name>
</gene>
<dbReference type="PANTHER" id="PTHR43979">
    <property type="entry name" value="PRE-MRNA-PROCESSING FACTOR 17"/>
    <property type="match status" value="1"/>
</dbReference>
<name>A2E8Q9_TRIV3</name>
<dbReference type="OrthoDB" id="10257301at2759"/>
<dbReference type="PROSITE" id="PS50082">
    <property type="entry name" value="WD_REPEATS_2"/>
    <property type="match status" value="4"/>
</dbReference>
<dbReference type="InterPro" id="IPR036322">
    <property type="entry name" value="WD40_repeat_dom_sf"/>
</dbReference>
<organism evidence="4 5">
    <name type="scientific">Trichomonas vaginalis (strain ATCC PRA-98 / G3)</name>
    <dbReference type="NCBI Taxonomy" id="412133"/>
    <lineage>
        <taxon>Eukaryota</taxon>
        <taxon>Metamonada</taxon>
        <taxon>Parabasalia</taxon>
        <taxon>Trichomonadida</taxon>
        <taxon>Trichomonadidae</taxon>
        <taxon>Trichomonas</taxon>
    </lineage>
</organism>
<evidence type="ECO:0000256" key="1">
    <source>
        <dbReference type="ARBA" id="ARBA00022574"/>
    </source>
</evidence>
<protein>
    <submittedName>
        <fullName evidence="4">Pre-mRNA splicing factor, putative</fullName>
    </submittedName>
</protein>
<dbReference type="FunCoup" id="A2E8Q9">
    <property type="interactions" value="558"/>
</dbReference>
<sequence>MNDFSNSDSSDDLEMSFAMKVGVDIAPKIINTDIFAEKPQQSKFIQANLPIAEQEKFMEQKSMKDRQEITMLDSIWKEMHHKKNEKSKTDKSHKHKRVIPWDESKAPEKEAPIFDRVAYANKLKNRTWKPLVGNQELEDTAIWFNVINHKDHLGRSWVKPPLNLQLVPHECCLPKVNIHTYSYHTAMITDCEMIPDYGHFILSSSLDSTIRIWSLFGDRQCIQSYIGHQNGVRDIAFNRDGMKFASICFGKKLKYWETDHGNVFNNILLDDIPVRIAFPPLEDHSEEIIVALANGSAVHYDFRLDGNKEKCLVYNYHTKPTLSLAFLPGTKYFVTSSEDTSIALWEMGIDKPLFVCQQPWMSAVTALVAHPKESAIAAQMAGKEIAVFKVTSNSLEPDVNRSFVGCETQSFPCRPSFSPDGGFLVQGDKDGVIHIWDWKSTTQMKTFSTPNNMVISKCQWSPRHPSQIICGCHDNNMYLLD</sequence>
<reference evidence="4" key="2">
    <citation type="journal article" date="2007" name="Science">
        <title>Draft genome sequence of the sexually transmitted pathogen Trichomonas vaginalis.</title>
        <authorList>
            <person name="Carlton J.M."/>
            <person name="Hirt R.P."/>
            <person name="Silva J.C."/>
            <person name="Delcher A.L."/>
            <person name="Schatz M."/>
            <person name="Zhao Q."/>
            <person name="Wortman J.R."/>
            <person name="Bidwell S.L."/>
            <person name="Alsmark U.C.M."/>
            <person name="Besteiro S."/>
            <person name="Sicheritz-Ponten T."/>
            <person name="Noel C.J."/>
            <person name="Dacks J.B."/>
            <person name="Foster P.G."/>
            <person name="Simillion C."/>
            <person name="Van de Peer Y."/>
            <person name="Miranda-Saavedra D."/>
            <person name="Barton G.J."/>
            <person name="Westrop G.D."/>
            <person name="Mueller S."/>
            <person name="Dessi D."/>
            <person name="Fiori P.L."/>
            <person name="Ren Q."/>
            <person name="Paulsen I."/>
            <person name="Zhang H."/>
            <person name="Bastida-Corcuera F.D."/>
            <person name="Simoes-Barbosa A."/>
            <person name="Brown M.T."/>
            <person name="Hayes R.D."/>
            <person name="Mukherjee M."/>
            <person name="Okumura C.Y."/>
            <person name="Schneider R."/>
            <person name="Smith A.J."/>
            <person name="Vanacova S."/>
            <person name="Villalvazo M."/>
            <person name="Haas B.J."/>
            <person name="Pertea M."/>
            <person name="Feldblyum T.V."/>
            <person name="Utterback T.R."/>
            <person name="Shu C.L."/>
            <person name="Osoegawa K."/>
            <person name="de Jong P.J."/>
            <person name="Hrdy I."/>
            <person name="Horvathova L."/>
            <person name="Zubacova Z."/>
            <person name="Dolezal P."/>
            <person name="Malik S.B."/>
            <person name="Logsdon J.M. Jr."/>
            <person name="Henze K."/>
            <person name="Gupta A."/>
            <person name="Wang C.C."/>
            <person name="Dunne R.L."/>
            <person name="Upcroft J.A."/>
            <person name="Upcroft P."/>
            <person name="White O."/>
            <person name="Salzberg S.L."/>
            <person name="Tang P."/>
            <person name="Chiu C.-H."/>
            <person name="Lee Y.-S."/>
            <person name="Embley T.M."/>
            <person name="Coombs G.H."/>
            <person name="Mottram J.C."/>
            <person name="Tachezy J."/>
            <person name="Fraser-Liggett C.M."/>
            <person name="Johnson P.J."/>
        </authorList>
    </citation>
    <scope>NUCLEOTIDE SEQUENCE [LARGE SCALE GENOMIC DNA]</scope>
    <source>
        <strain evidence="4">G3</strain>
    </source>
</reference>
<keyword evidence="1 3" id="KW-0853">WD repeat</keyword>
<dbReference type="eggNOG" id="KOG0282">
    <property type="taxonomic scope" value="Eukaryota"/>
</dbReference>
<dbReference type="GO" id="GO:0071013">
    <property type="term" value="C:catalytic step 2 spliceosome"/>
    <property type="evidence" value="ECO:0000318"/>
    <property type="project" value="GO_Central"/>
</dbReference>
<evidence type="ECO:0000313" key="4">
    <source>
        <dbReference type="EMBL" id="EAY10998.1"/>
    </source>
</evidence>
<dbReference type="GO" id="GO:0000398">
    <property type="term" value="P:mRNA splicing, via spliceosome"/>
    <property type="evidence" value="ECO:0000318"/>
    <property type="project" value="GO_Central"/>
</dbReference>
<dbReference type="KEGG" id="tva:4768936"/>
<proteinExistence type="predicted"/>
<dbReference type="RefSeq" id="XP_001323221.1">
    <property type="nucleotide sequence ID" value="XM_001323186.1"/>
</dbReference>
<dbReference type="VEuPathDB" id="TrichDB:TVAG_447010"/>
<dbReference type="Proteomes" id="UP000001542">
    <property type="component" value="Unassembled WGS sequence"/>
</dbReference>
<evidence type="ECO:0000256" key="2">
    <source>
        <dbReference type="ARBA" id="ARBA00022737"/>
    </source>
</evidence>
<feature type="repeat" description="WD" evidence="3">
    <location>
        <begin position="416"/>
        <end position="446"/>
    </location>
</feature>
<feature type="repeat" description="WD" evidence="3">
    <location>
        <begin position="181"/>
        <end position="215"/>
    </location>
</feature>
<dbReference type="InterPro" id="IPR020472">
    <property type="entry name" value="WD40_PAC1"/>
</dbReference>